<dbReference type="EMBL" id="JACIIG010000011">
    <property type="protein sequence ID" value="MBB4569963.1"/>
    <property type="molecule type" value="Genomic_DNA"/>
</dbReference>
<proteinExistence type="predicted"/>
<accession>A0A7W6ZWB9</accession>
<organism evidence="1 2">
    <name type="scientific">Rhizobium leucaenae</name>
    <dbReference type="NCBI Taxonomy" id="29450"/>
    <lineage>
        <taxon>Bacteria</taxon>
        <taxon>Pseudomonadati</taxon>
        <taxon>Pseudomonadota</taxon>
        <taxon>Alphaproteobacteria</taxon>
        <taxon>Hyphomicrobiales</taxon>
        <taxon>Rhizobiaceae</taxon>
        <taxon>Rhizobium/Agrobacterium group</taxon>
        <taxon>Rhizobium</taxon>
    </lineage>
</organism>
<comment type="caution">
    <text evidence="1">The sequence shown here is derived from an EMBL/GenBank/DDBJ whole genome shotgun (WGS) entry which is preliminary data.</text>
</comment>
<sequence>MTYMSILEELQNHVSTGRLSFVRPMLPGRGVERNIFVSTEVGEFLNGGASVHARFDRVAGEARAQIDAFTTGRAIRFAMDPMRKDPATLVARNAPTSKGIVDMRIRQPRPQIRIFGAFAQVDSLILLTWEARDNLRFGAAVKRCRAQWDLLFPQNSPLIGATHAEYISRNIIIG</sequence>
<gene>
    <name evidence="1" type="ORF">GGE60_004092</name>
</gene>
<reference evidence="1 2" key="1">
    <citation type="submission" date="2020-08" db="EMBL/GenBank/DDBJ databases">
        <title>Genomic Encyclopedia of Type Strains, Phase IV (KMG-V): Genome sequencing to study the core and pangenomes of soil and plant-associated prokaryotes.</title>
        <authorList>
            <person name="Whitman W."/>
        </authorList>
    </citation>
    <scope>NUCLEOTIDE SEQUENCE [LARGE SCALE GENOMIC DNA]</scope>
    <source>
        <strain evidence="1 2">SEMIA 492</strain>
    </source>
</reference>
<dbReference type="RefSeq" id="WP_172831086.1">
    <property type="nucleotide sequence ID" value="NZ_JACIIG010000011.1"/>
</dbReference>
<evidence type="ECO:0000313" key="2">
    <source>
        <dbReference type="Proteomes" id="UP000543836"/>
    </source>
</evidence>
<protein>
    <submittedName>
        <fullName evidence="1">Uncharacterized protein</fullName>
    </submittedName>
</protein>
<dbReference type="Proteomes" id="UP000543836">
    <property type="component" value="Unassembled WGS sequence"/>
</dbReference>
<keyword evidence="2" id="KW-1185">Reference proteome</keyword>
<name>A0A7W6ZWB9_9HYPH</name>
<evidence type="ECO:0000313" key="1">
    <source>
        <dbReference type="EMBL" id="MBB4569963.1"/>
    </source>
</evidence>
<dbReference type="AlphaFoldDB" id="A0A7W6ZWB9"/>